<feature type="transmembrane region" description="Helical" evidence="1">
    <location>
        <begin position="15"/>
        <end position="35"/>
    </location>
</feature>
<keyword evidence="1" id="KW-0812">Transmembrane</keyword>
<reference evidence="2 3" key="1">
    <citation type="submission" date="2018-12" db="EMBL/GenBank/DDBJ databases">
        <title>Bacillus ochoae sp. nov., Paenibacillus whitsoniae sp. nov., Paenibacillus spiritus sp. nov. Isolated from the Mars Exploration Rover during spacecraft assembly.</title>
        <authorList>
            <person name="Seuylemezian A."/>
            <person name="Vaishampayan P."/>
        </authorList>
    </citation>
    <scope>NUCLEOTIDE SEQUENCE [LARGE SCALE GENOMIC DNA]</scope>
    <source>
        <strain evidence="2 3">MER 54</strain>
    </source>
</reference>
<evidence type="ECO:0000256" key="1">
    <source>
        <dbReference type="SAM" id="Phobius"/>
    </source>
</evidence>
<comment type="caution">
    <text evidence="2">The sequence shown here is derived from an EMBL/GenBank/DDBJ whole genome shotgun (WGS) entry which is preliminary data.</text>
</comment>
<evidence type="ECO:0000313" key="3">
    <source>
        <dbReference type="Proteomes" id="UP000276128"/>
    </source>
</evidence>
<dbReference type="AlphaFoldDB" id="A0A3S0CBC6"/>
<dbReference type="EMBL" id="RXHU01000023">
    <property type="protein sequence ID" value="RTE10055.1"/>
    <property type="molecule type" value="Genomic_DNA"/>
</dbReference>
<sequence>MADIDVELDEIDPEGSIFICDHLFFTGVTACFPALGHMHNFTKRKPVRWSECWDTDMSG</sequence>
<keyword evidence="1" id="KW-0472">Membrane</keyword>
<keyword evidence="1" id="KW-1133">Transmembrane helix</keyword>
<proteinExistence type="predicted"/>
<organism evidence="2 3">
    <name type="scientific">Paenibacillus whitsoniae</name>
    <dbReference type="NCBI Taxonomy" id="2496558"/>
    <lineage>
        <taxon>Bacteria</taxon>
        <taxon>Bacillati</taxon>
        <taxon>Bacillota</taxon>
        <taxon>Bacilli</taxon>
        <taxon>Bacillales</taxon>
        <taxon>Paenibacillaceae</taxon>
        <taxon>Paenibacillus</taxon>
    </lineage>
</organism>
<dbReference type="RefSeq" id="WP_126140926.1">
    <property type="nucleotide sequence ID" value="NZ_RXHU01000023.1"/>
</dbReference>
<protein>
    <submittedName>
        <fullName evidence="2">Uncharacterized protein</fullName>
    </submittedName>
</protein>
<dbReference type="Proteomes" id="UP000276128">
    <property type="component" value="Unassembled WGS sequence"/>
</dbReference>
<gene>
    <name evidence="2" type="ORF">EJQ19_09255</name>
</gene>
<evidence type="ECO:0000313" key="2">
    <source>
        <dbReference type="EMBL" id="RTE10055.1"/>
    </source>
</evidence>
<name>A0A3S0CBC6_9BACL</name>
<keyword evidence="3" id="KW-1185">Reference proteome</keyword>
<accession>A0A3S0CBC6</accession>